<dbReference type="Proteomes" id="UP000620104">
    <property type="component" value="Unassembled WGS sequence"/>
</dbReference>
<sequence length="250" mass="27374">MSAQHQYIQADDDDLDDLSFGGPSEFAKPAASSSNTTSASQQGLSGRIGQDPNKRTRDEAWNGIRMQTRYTGESTLDEPVSKTIMRDLLSIYSKLLQVLYPPKQGGTNELLREWDLWGPLVICLALAIILSIDSPGDQSIQVFSMVITLVTIGSVVVTVNAKLLGGRVSFFQSLCVLGYCLFPLLAAAVISSFLHNLLIRLPVSLIAWAWAVWASMNFLGGTKLDDDKKAMAVYPLTLFYGIVCLFCIQT</sequence>
<accession>A0A8H3TQZ6</accession>
<dbReference type="GO" id="GO:0006888">
    <property type="term" value="P:endoplasmic reticulum to Golgi vesicle-mediated transport"/>
    <property type="evidence" value="ECO:0007669"/>
    <property type="project" value="InterPro"/>
</dbReference>
<name>A0A8H3TQZ6_9TREE</name>
<evidence type="ECO:0000256" key="3">
    <source>
        <dbReference type="ARBA" id="ARBA00022692"/>
    </source>
</evidence>
<evidence type="ECO:0000256" key="5">
    <source>
        <dbReference type="ARBA" id="ARBA00023136"/>
    </source>
</evidence>
<evidence type="ECO:0000313" key="9">
    <source>
        <dbReference type="EMBL" id="GHJ85597.1"/>
    </source>
</evidence>
<dbReference type="AlphaFoldDB" id="A0A8H3TQZ6"/>
<proteinExistence type="inferred from homology"/>
<gene>
    <name evidence="9" type="ORF">NliqN6_1999</name>
</gene>
<feature type="transmembrane region" description="Helical" evidence="6">
    <location>
        <begin position="116"/>
        <end position="135"/>
    </location>
</feature>
<feature type="region of interest" description="Disordered" evidence="7">
    <location>
        <begin position="1"/>
        <end position="61"/>
    </location>
</feature>
<protein>
    <recommendedName>
        <fullName evidence="6">Protein YIP</fullName>
    </recommendedName>
</protein>
<dbReference type="Pfam" id="PF04893">
    <property type="entry name" value="Yip1"/>
    <property type="match status" value="1"/>
</dbReference>
<feature type="compositionally biased region" description="Low complexity" evidence="7">
    <location>
        <begin position="30"/>
        <end position="40"/>
    </location>
</feature>
<feature type="transmembrane region" description="Helical" evidence="6">
    <location>
        <begin position="170"/>
        <end position="190"/>
    </location>
</feature>
<evidence type="ECO:0000313" key="10">
    <source>
        <dbReference type="Proteomes" id="UP000620104"/>
    </source>
</evidence>
<dbReference type="InterPro" id="IPR006977">
    <property type="entry name" value="Yip1_dom"/>
</dbReference>
<feature type="domain" description="Yip1" evidence="8">
    <location>
        <begin position="108"/>
        <end position="244"/>
    </location>
</feature>
<comment type="caution">
    <text evidence="9">The sequence shown here is derived from an EMBL/GenBank/DDBJ whole genome shotgun (WGS) entry which is preliminary data.</text>
</comment>
<dbReference type="GO" id="GO:0000139">
    <property type="term" value="C:Golgi membrane"/>
    <property type="evidence" value="ECO:0007669"/>
    <property type="project" value="UniProtKB-SubCell"/>
</dbReference>
<evidence type="ECO:0000256" key="7">
    <source>
        <dbReference type="SAM" id="MobiDB-lite"/>
    </source>
</evidence>
<dbReference type="PANTHER" id="PTHR21236">
    <property type="entry name" value="GOLGI MEMBRANE PROTEIN YIP1"/>
    <property type="match status" value="1"/>
</dbReference>
<keyword evidence="4 6" id="KW-1133">Transmembrane helix</keyword>
<evidence type="ECO:0000256" key="1">
    <source>
        <dbReference type="ARBA" id="ARBA00004141"/>
    </source>
</evidence>
<evidence type="ECO:0000256" key="4">
    <source>
        <dbReference type="ARBA" id="ARBA00022989"/>
    </source>
</evidence>
<feature type="transmembrane region" description="Helical" evidence="6">
    <location>
        <begin position="231"/>
        <end position="248"/>
    </location>
</feature>
<feature type="transmembrane region" description="Helical" evidence="6">
    <location>
        <begin position="197"/>
        <end position="219"/>
    </location>
</feature>
<keyword evidence="3 6" id="KW-0812">Transmembrane</keyword>
<feature type="transmembrane region" description="Helical" evidence="6">
    <location>
        <begin position="142"/>
        <end position="164"/>
    </location>
</feature>
<keyword evidence="5 6" id="KW-0472">Membrane</keyword>
<dbReference type="GO" id="GO:0005802">
    <property type="term" value="C:trans-Golgi network"/>
    <property type="evidence" value="ECO:0007669"/>
    <property type="project" value="TreeGrafter"/>
</dbReference>
<comment type="subcellular location">
    <subcellularLocation>
        <location evidence="6">Golgi apparatus membrane</location>
        <topology evidence="6">Multi-pass membrane protein</topology>
    </subcellularLocation>
    <subcellularLocation>
        <location evidence="1">Membrane</location>
        <topology evidence="1">Multi-pass membrane protein</topology>
    </subcellularLocation>
</comment>
<evidence type="ECO:0000259" key="8">
    <source>
        <dbReference type="Pfam" id="PF04893"/>
    </source>
</evidence>
<dbReference type="EMBL" id="BLZA01000013">
    <property type="protein sequence ID" value="GHJ85597.1"/>
    <property type="molecule type" value="Genomic_DNA"/>
</dbReference>
<evidence type="ECO:0000256" key="6">
    <source>
        <dbReference type="RuleBase" id="RU361264"/>
    </source>
</evidence>
<evidence type="ECO:0000256" key="2">
    <source>
        <dbReference type="ARBA" id="ARBA00010596"/>
    </source>
</evidence>
<organism evidence="9 10">
    <name type="scientific">Naganishia liquefaciens</name>
    <dbReference type="NCBI Taxonomy" id="104408"/>
    <lineage>
        <taxon>Eukaryota</taxon>
        <taxon>Fungi</taxon>
        <taxon>Dikarya</taxon>
        <taxon>Basidiomycota</taxon>
        <taxon>Agaricomycotina</taxon>
        <taxon>Tremellomycetes</taxon>
        <taxon>Filobasidiales</taxon>
        <taxon>Filobasidiaceae</taxon>
        <taxon>Naganishia</taxon>
    </lineage>
</organism>
<dbReference type="OrthoDB" id="411251at2759"/>
<comment type="similarity">
    <text evidence="2 6">Belongs to the YIP1 family.</text>
</comment>
<keyword evidence="10" id="KW-1185">Reference proteome</keyword>
<reference evidence="9" key="1">
    <citation type="submission" date="2020-07" db="EMBL/GenBank/DDBJ databases">
        <title>Draft Genome Sequence of a Deep-Sea Yeast, Naganishia (Cryptococcus) liquefaciens strain N6.</title>
        <authorList>
            <person name="Han Y.W."/>
            <person name="Kajitani R."/>
            <person name="Morimoto H."/>
            <person name="Parhat M."/>
            <person name="Tsubouchi H."/>
            <person name="Bakenova O."/>
            <person name="Ogata M."/>
            <person name="Argunhan B."/>
            <person name="Aoki R."/>
            <person name="Kajiwara S."/>
            <person name="Itoh T."/>
            <person name="Iwasaki H."/>
        </authorList>
    </citation>
    <scope>NUCLEOTIDE SEQUENCE</scope>
    <source>
        <strain evidence="9">N6</strain>
    </source>
</reference>
<dbReference type="InterPro" id="IPR045231">
    <property type="entry name" value="Yip1/4-like"/>
</dbReference>
<dbReference type="PANTHER" id="PTHR21236:SF1">
    <property type="entry name" value="PROTEIN YIPF6"/>
    <property type="match status" value="1"/>
</dbReference>